<dbReference type="GO" id="GO:0060285">
    <property type="term" value="P:cilium-dependent cell motility"/>
    <property type="evidence" value="ECO:0007669"/>
    <property type="project" value="TreeGrafter"/>
</dbReference>
<dbReference type="PANTHER" id="PTHR18962">
    <property type="entry name" value="COILED-COIL DOMAIN-CONTAINING PROTEIN 39"/>
    <property type="match status" value="1"/>
</dbReference>
<feature type="region of interest" description="Disordered" evidence="6">
    <location>
        <begin position="1006"/>
        <end position="1026"/>
    </location>
</feature>
<dbReference type="GO" id="GO:0005930">
    <property type="term" value="C:axoneme"/>
    <property type="evidence" value="ECO:0007669"/>
    <property type="project" value="InterPro"/>
</dbReference>
<dbReference type="Proteomes" id="UP000094527">
    <property type="component" value="Unassembled WGS sequence"/>
</dbReference>
<dbReference type="Pfam" id="PF24161">
    <property type="entry name" value="CCDC39"/>
    <property type="match status" value="1"/>
</dbReference>
<feature type="coiled-coil region" evidence="5">
    <location>
        <begin position="754"/>
        <end position="788"/>
    </location>
</feature>
<evidence type="ECO:0000256" key="3">
    <source>
        <dbReference type="ARBA" id="ARBA00023054"/>
    </source>
</evidence>
<keyword evidence="8" id="KW-1185">Reference proteome</keyword>
<dbReference type="GO" id="GO:0060287">
    <property type="term" value="P:epithelial cilium movement involved in determination of left/right asymmetry"/>
    <property type="evidence" value="ECO:0007669"/>
    <property type="project" value="TreeGrafter"/>
</dbReference>
<dbReference type="STRING" id="48709.A0A1D2NM77"/>
<comment type="caution">
    <text evidence="7">The sequence shown here is derived from an EMBL/GenBank/DDBJ whole genome shotgun (WGS) entry which is preliminary data.</text>
</comment>
<dbReference type="PANTHER" id="PTHR18962:SF0">
    <property type="entry name" value="COILED-COIL DOMAIN-CONTAINING PROTEIN 39"/>
    <property type="match status" value="1"/>
</dbReference>
<dbReference type="GO" id="GO:0005576">
    <property type="term" value="C:extracellular region"/>
    <property type="evidence" value="ECO:0007669"/>
    <property type="project" value="GOC"/>
</dbReference>
<reference evidence="7 8" key="1">
    <citation type="journal article" date="2016" name="Genome Biol. Evol.">
        <title>Gene Family Evolution Reflects Adaptation to Soil Environmental Stressors in the Genome of the Collembolan Orchesella cincta.</title>
        <authorList>
            <person name="Faddeeva-Vakhrusheva A."/>
            <person name="Derks M.F."/>
            <person name="Anvar S.Y."/>
            <person name="Agamennone V."/>
            <person name="Suring W."/>
            <person name="Smit S."/>
            <person name="van Straalen N.M."/>
            <person name="Roelofs D."/>
        </authorList>
    </citation>
    <scope>NUCLEOTIDE SEQUENCE [LARGE SCALE GENOMIC DNA]</scope>
    <source>
        <tissue evidence="7">Mixed pool</tissue>
    </source>
</reference>
<organism evidence="7 8">
    <name type="scientific">Orchesella cincta</name>
    <name type="common">Springtail</name>
    <name type="synonym">Podura cincta</name>
    <dbReference type="NCBI Taxonomy" id="48709"/>
    <lineage>
        <taxon>Eukaryota</taxon>
        <taxon>Metazoa</taxon>
        <taxon>Ecdysozoa</taxon>
        <taxon>Arthropoda</taxon>
        <taxon>Hexapoda</taxon>
        <taxon>Collembola</taxon>
        <taxon>Entomobryomorpha</taxon>
        <taxon>Entomobryoidea</taxon>
        <taxon>Orchesellidae</taxon>
        <taxon>Orchesellinae</taxon>
        <taxon>Orchesella</taxon>
    </lineage>
</organism>
<feature type="coiled-coil region" evidence="5">
    <location>
        <begin position="674"/>
        <end position="701"/>
    </location>
</feature>
<dbReference type="OMA" id="ICSDITH"/>
<protein>
    <recommendedName>
        <fullName evidence="2">Coiled-coil domain-containing protein 39</fullName>
    </recommendedName>
</protein>
<keyword evidence="3 5" id="KW-0175">Coiled coil</keyword>
<dbReference type="GO" id="GO:0036159">
    <property type="term" value="P:inner dynein arm assembly"/>
    <property type="evidence" value="ECO:0007669"/>
    <property type="project" value="InterPro"/>
</dbReference>
<proteinExistence type="inferred from homology"/>
<comment type="function">
    <text evidence="4">Required for assembly of dynein regulatory complex (DRC) and inner dynein arm (IDA) complexes, which are responsible for ciliary beat regulation, thereby playing a central role in motility in cilia and flagella. Probably acts together with CCDC40 to form a molecular ruler that determines the 96 nanometer (nm) repeat length and arrangements of components in cilia and flagella. Not required for outer dynein arm complexes assembly.</text>
</comment>
<feature type="compositionally biased region" description="Low complexity" evidence="6">
    <location>
        <begin position="1008"/>
        <end position="1026"/>
    </location>
</feature>
<evidence type="ECO:0000256" key="4">
    <source>
        <dbReference type="ARBA" id="ARBA00045182"/>
    </source>
</evidence>
<evidence type="ECO:0000256" key="6">
    <source>
        <dbReference type="SAM" id="MobiDB-lite"/>
    </source>
</evidence>
<evidence type="ECO:0000313" key="8">
    <source>
        <dbReference type="Proteomes" id="UP000094527"/>
    </source>
</evidence>
<evidence type="ECO:0000256" key="5">
    <source>
        <dbReference type="SAM" id="Coils"/>
    </source>
</evidence>
<dbReference type="OrthoDB" id="10259720at2759"/>
<evidence type="ECO:0000313" key="7">
    <source>
        <dbReference type="EMBL" id="ODN06319.1"/>
    </source>
</evidence>
<name>A0A1D2NM77_ORCCI</name>
<gene>
    <name evidence="7" type="ORF">Ocin01_00367</name>
</gene>
<evidence type="ECO:0000256" key="2">
    <source>
        <dbReference type="ARBA" id="ARBA00016725"/>
    </source>
</evidence>
<comment type="similarity">
    <text evidence="1">Belongs to the CCDC39 family.</text>
</comment>
<sequence>MANYRTIRDITQSNARRIDDVDPELAVVNLDHTKSYMPLKSKESKGPVAYEDIISKSIADLSSDLLEQGGWGNGARLPFSNRENNELEKILELKQRKYLLLQTELRDNAEHLTMLEDNFTRASEDIVSYQNFLASKKKQIEDEKSLCSLSERYYSRAVQDTKTTEKALKQCRKSCERMKCSQERRLKNLCELRDLIEFDRDALSEYHQRLKSYQNQKFELGRIIKEDSKTIEQIDKTYVELGARRKILKMELDQQAMTTSKCQEQLDRLSVEFRKVYRHRQEMITMWSTNIENAKKKDAQMQDVADDYFDVRERIRDLMSELDFRERQYKSVQCGIRSVGLKISEMDNKLAELRRVLQHFKEVVIQLQDSLIEVQQDIRATSIEQKNIQAAVAKLEASIAKVADSLSKISGVVEKLRAKLQDVYSLRKSSDQYIDELELILNDENKKEELVLRDLELTRKYFWERSNDKKSICSDITHYESSIQRLVSNLANLEAKEFSNLEFLAKQSAKVYRLDLDSSTLENKISRAQNEAVNPQFYLLQSKLMRMRDAEAKFSEERKYIMKELTNIQLFISKNDTEIANNREQKSLLNTALLEINMVSQRTQKLIDQADKSLQDLQVENSLESVNLKRLTDAMKMAREHLFGLSEERNTIYWAVNERKTEIENHRVLNLSKSKALLDAVNKLRVQIQEMEGRTQKLKGRLGSLILIHDIYDMMRSASKKKFAHVPSQFELVTKMMTGSQTTGSDEESVAYKVRKAARERESLQLELHKWEARVEDGRNELAGLENASNMAIKETLTPIKDGSSESQELDILNQEEKAIHVRKSRALRFKSVLIDKIEDLKQKMAVMEQESQATGQLCKMKAAMASKIENELHKQKEKTQRWSTLCCKMLKEIKPMIGGVEYDILQQDLKLRFFNEKLECAFTMLDKLLVAFPQLKPFIHNFFEKDQVLSSLLLRVMKPALSVSFGKNLLVSKSALGRPSQLYIEDVNRKSKISDTTMGTTLDLNQTSSSTVSKSSSVSSFDIEL</sequence>
<dbReference type="AlphaFoldDB" id="A0A1D2NM77"/>
<dbReference type="InterPro" id="IPR033290">
    <property type="entry name" value="CCDC39"/>
</dbReference>
<dbReference type="EMBL" id="LJIJ01000007">
    <property type="protein sequence ID" value="ODN06319.1"/>
    <property type="molecule type" value="Genomic_DNA"/>
</dbReference>
<feature type="coiled-coil region" evidence="5">
    <location>
        <begin position="831"/>
        <end position="858"/>
    </location>
</feature>
<accession>A0A1D2NM77</accession>
<evidence type="ECO:0000256" key="1">
    <source>
        <dbReference type="ARBA" id="ARBA00005805"/>
    </source>
</evidence>